<reference evidence="3 4" key="2">
    <citation type="submission" date="2019-08" db="EMBL/GenBank/DDBJ databases">
        <title>Jejuicoccus antrihumi gen. nov., sp. nov., a new member of the family Dermacoccaceae isolated from a cave.</title>
        <authorList>
            <person name="Schumann P."/>
            <person name="Kim I.S."/>
        </authorList>
    </citation>
    <scope>NUCLEOTIDE SEQUENCE [LARGE SCALE GENOMIC DNA]</scope>
    <source>
        <strain evidence="3 4">C5-26</strain>
    </source>
</reference>
<name>A0A563E2W1_9MICO</name>
<dbReference type="Proteomes" id="UP000320244">
    <property type="component" value="Unassembled WGS sequence"/>
</dbReference>
<dbReference type="OrthoDB" id="5177627at2"/>
<sequence>MVNAAGRATGSDGCRASVKATITIPSSVLTGSLVNAGHAVTALGQIIDAGTARALACSARLVPMVIGTPSQPLDIGRATRCFHPAPRHAIVNRDRECTFRSGGTARTERSEAGEIGDTEVVWDLVPGRMPTQSLPPDDPLTHGPGAPPDHAQTA</sequence>
<reference evidence="3 4" key="1">
    <citation type="submission" date="2019-05" db="EMBL/GenBank/DDBJ databases">
        <authorList>
            <person name="Lee S.D."/>
        </authorList>
    </citation>
    <scope>NUCLEOTIDE SEQUENCE [LARGE SCALE GENOMIC DNA]</scope>
    <source>
        <strain evidence="3 4">C5-26</strain>
    </source>
</reference>
<feature type="region of interest" description="Disordered" evidence="1">
    <location>
        <begin position="127"/>
        <end position="154"/>
    </location>
</feature>
<dbReference type="EMBL" id="VCQV01000011">
    <property type="protein sequence ID" value="TWP36532.1"/>
    <property type="molecule type" value="Genomic_DNA"/>
</dbReference>
<organism evidence="3 4">
    <name type="scientific">Leekyejoonella antrihumi</name>
    <dbReference type="NCBI Taxonomy" id="1660198"/>
    <lineage>
        <taxon>Bacteria</taxon>
        <taxon>Bacillati</taxon>
        <taxon>Actinomycetota</taxon>
        <taxon>Actinomycetes</taxon>
        <taxon>Micrococcales</taxon>
        <taxon>Dermacoccaceae</taxon>
        <taxon>Leekyejoonella</taxon>
    </lineage>
</organism>
<gene>
    <name evidence="3" type="ORF">FGL98_10005</name>
</gene>
<accession>A0A563E2W1</accession>
<dbReference type="Pfam" id="PF02720">
    <property type="entry name" value="DUF222"/>
    <property type="match status" value="1"/>
</dbReference>
<feature type="domain" description="DUF222" evidence="2">
    <location>
        <begin position="8"/>
        <end position="94"/>
    </location>
</feature>
<evidence type="ECO:0000259" key="2">
    <source>
        <dbReference type="Pfam" id="PF02720"/>
    </source>
</evidence>
<dbReference type="InterPro" id="IPR003870">
    <property type="entry name" value="DUF222"/>
</dbReference>
<evidence type="ECO:0000313" key="4">
    <source>
        <dbReference type="Proteomes" id="UP000320244"/>
    </source>
</evidence>
<keyword evidence="4" id="KW-1185">Reference proteome</keyword>
<proteinExistence type="predicted"/>
<evidence type="ECO:0000313" key="3">
    <source>
        <dbReference type="EMBL" id="TWP36532.1"/>
    </source>
</evidence>
<comment type="caution">
    <text evidence="3">The sequence shown here is derived from an EMBL/GenBank/DDBJ whole genome shotgun (WGS) entry which is preliminary data.</text>
</comment>
<evidence type="ECO:0000256" key="1">
    <source>
        <dbReference type="SAM" id="MobiDB-lite"/>
    </source>
</evidence>
<dbReference type="AlphaFoldDB" id="A0A563E2W1"/>
<protein>
    <submittedName>
        <fullName evidence="3">DUF222 domain-containing protein</fullName>
    </submittedName>
</protein>